<dbReference type="Gene3D" id="2.30.30.100">
    <property type="match status" value="1"/>
</dbReference>
<dbReference type="EMBL" id="HG994584">
    <property type="protein sequence ID" value="CAF2944702.1"/>
    <property type="molecule type" value="Genomic_DNA"/>
</dbReference>
<sequence>MDSLSNVYPEEEINSKQQTKGKKKKEAKKRRDAKENGVIQNGLSRSKSKSAEGDGTAHQPYLQISSKQNTSLSVALREHAAEVHVKRGTTKNVGTIMLKGDNITLIQSKEVPVAVPAATASSS</sequence>
<protein>
    <submittedName>
        <fullName evidence="2">SNRPE</fullName>
    </submittedName>
</protein>
<dbReference type="Proteomes" id="UP000675881">
    <property type="component" value="Chromosome 5"/>
</dbReference>
<feature type="compositionally biased region" description="Basic residues" evidence="1">
    <location>
        <begin position="19"/>
        <end position="31"/>
    </location>
</feature>
<evidence type="ECO:0000313" key="3">
    <source>
        <dbReference type="Proteomes" id="UP000675881"/>
    </source>
</evidence>
<accession>A0A7R8CVG9</accession>
<organism evidence="2 3">
    <name type="scientific">Lepeophtheirus salmonis</name>
    <name type="common">Salmon louse</name>
    <name type="synonym">Caligus salmonis</name>
    <dbReference type="NCBI Taxonomy" id="72036"/>
    <lineage>
        <taxon>Eukaryota</taxon>
        <taxon>Metazoa</taxon>
        <taxon>Ecdysozoa</taxon>
        <taxon>Arthropoda</taxon>
        <taxon>Crustacea</taxon>
        <taxon>Multicrustacea</taxon>
        <taxon>Hexanauplia</taxon>
        <taxon>Copepoda</taxon>
        <taxon>Siphonostomatoida</taxon>
        <taxon>Caligidae</taxon>
        <taxon>Lepeophtheirus</taxon>
    </lineage>
</organism>
<keyword evidence="3" id="KW-1185">Reference proteome</keyword>
<evidence type="ECO:0000313" key="2">
    <source>
        <dbReference type="EMBL" id="CAF2944702.1"/>
    </source>
</evidence>
<evidence type="ECO:0000256" key="1">
    <source>
        <dbReference type="SAM" id="MobiDB-lite"/>
    </source>
</evidence>
<dbReference type="AlphaFoldDB" id="A0A7R8CVG9"/>
<name>A0A7R8CVG9_LEPSM</name>
<feature type="region of interest" description="Disordered" evidence="1">
    <location>
        <begin position="1"/>
        <end position="65"/>
    </location>
</feature>
<reference evidence="2" key="1">
    <citation type="submission" date="2021-02" db="EMBL/GenBank/DDBJ databases">
        <authorList>
            <person name="Bekaert M."/>
        </authorList>
    </citation>
    <scope>NUCLEOTIDE SEQUENCE</scope>
    <source>
        <strain evidence="2">IoA-00</strain>
    </source>
</reference>
<gene>
    <name evidence="2" type="ORF">LSAA_10608</name>
</gene>
<proteinExistence type="predicted"/>